<dbReference type="OrthoDB" id="2972467at2"/>
<feature type="domain" description="DUF6443" evidence="2">
    <location>
        <begin position="212"/>
        <end position="343"/>
    </location>
</feature>
<name>A0A2K9PKP8_9FLAO</name>
<dbReference type="Pfam" id="PF20041">
    <property type="entry name" value="DUF6443"/>
    <property type="match status" value="1"/>
</dbReference>
<dbReference type="EMBL" id="CP025791">
    <property type="protein sequence ID" value="AUP77428.1"/>
    <property type="molecule type" value="Genomic_DNA"/>
</dbReference>
<organism evidence="3 4">
    <name type="scientific">Flavivirga eckloniae</name>
    <dbReference type="NCBI Taxonomy" id="1803846"/>
    <lineage>
        <taxon>Bacteria</taxon>
        <taxon>Pseudomonadati</taxon>
        <taxon>Bacteroidota</taxon>
        <taxon>Flavobacteriia</taxon>
        <taxon>Flavobacteriales</taxon>
        <taxon>Flavobacteriaceae</taxon>
        <taxon>Flavivirga</taxon>
    </lineage>
</organism>
<dbReference type="NCBIfam" id="TIGR03696">
    <property type="entry name" value="Rhs_assc_core"/>
    <property type="match status" value="1"/>
</dbReference>
<evidence type="ECO:0000313" key="3">
    <source>
        <dbReference type="EMBL" id="AUP77428.1"/>
    </source>
</evidence>
<protein>
    <recommendedName>
        <fullName evidence="2">DUF6443 domain-containing protein</fullName>
    </recommendedName>
</protein>
<sequence length="1513" mass="169659">MSKYNLNNLTYLFSIVLTMMVGIIDGNSQNVSIVGLPTANFGETKHYTLNDPNSQIDMAFPPKWTTNGTLMSQSQDVLYADVLWNTVSGSNSEVEFKYYDSMDVLWSTKFTVNVSNLPSTPVPTLSAVMQPTCSTALGSFTITNYDASYSYTATPSLGVTFTGAVVTAPEGSYTITATSGGVSSPVSETRVINGQPSCLGLSNENYVHTIAPRIRTTDIASLTTIQKTESVNYFDGLGRPIQSIGINAGGNEEDIITHIDYDEYGRQDKEYLPYALNGNKGLYRTDALISTSNFYNTAKYENTPNPYSEKHFENSPLSRVFEQGAPGVDWGLDKVNDTDHTIKFDYLTNTDADYVRNFAVSFVGGNTEAPQLKDNGLYPASVLYKTIIKDENWQPNQINPSDHTTEEYKDKQGRVLLKRTYNKGLWHDTYYVYDDYGNLTYVLPPKVRNYGSIVQAYKDLKVNMKVVDNPNLGYYYSNNMQGEGFFNASTYNGTVLNIFIGETNAPNSALKTGKVLDLDFITPQLPDMSLGNVYYDEFVNQSPVIVGTAHILNGGLYFNSNGTVLSNYGDLYCSGNLTQSTFPLNTVSQSDLDNLCYQYKYDNRNRLIKKKIPGKDWEYIVYDNLDRPVMTQDANLRAANNSNLTTDQWLYTKYDTFGRIAYTGIYTSNETQAQLQAIFNNKLPHRNYEDIDMAGVNNLFYEDVDFPNTNTEVLTVNYYDNYNAQFATHQSPVSFGVTSIDYPKGLLTHNRVKILGAANDWITTHTYYDDKGRIIYVKSINDYLGTTDIVENELDFVGKPLKTKKSHTRNSTTITTLENYTYDHVGRLITQTQCIGDETMGYVCPSSSATVANLALTGTINTDQVASNSITITNGTILPNTRLWISPEQQEMIVNNTYDDLGQLESKGVGGKMSNSNRLQIVDYTYNIRGWLKQINNPTTLGTDLFAFKIGYNEGTNALYNGNIALTQWKTANTDSGLKNYNYQYDALNRITTANSHNGYFTLSNIVYDKNGNILGLRRTGKNHATNNTYGNIDNLTYGYETNSNKLKSVTDSYGLSYAGSEGFKDGNTLGDDYRYDKNGNMVMDLNKGIGTTTTDGITYNHLNLPTLVNINDGGSNNGTISYIYDATGVKLKKVVSTGTTTEYAGNYVYENSSLKFFNHPEGYVDVNGSSYNYVYQYKDHLGNVRLSYMDSNNSGNVTSSEILEENNYYPFGLKHKGYNTVVNSTNPALKYKYNGKELNEEFGLDLYDYGARNYDAVLGRFMNIDPLAEISFEYSPFNYVKNNPLNLVDPTGMIWKDPKEAEKLKDKARDRKKSIAKSKVRDQERLKDISISDRKKNRIEKRIKDYDSRTKSLNNTIKNIDALGADKDHTFDLVSGSDGKNHVVMGEDGVINIQGPNDALKIHELTHAAVSLKNPKGLRFDKNGKLLANYPGGLLDEILGYSAQYGFDPSSLPSSASSMDEIDMVFLASIKDDNNRPVYKVLYNKYREQINARRKKQREEKRQVRQEKNKTN</sequence>
<reference evidence="3 4" key="1">
    <citation type="submission" date="2018-01" db="EMBL/GenBank/DDBJ databases">
        <title>Complete genome sequence of Flavivirga eckloniae ECD14 isolated from seaweed Ecklonia cava.</title>
        <authorList>
            <person name="Lee J.H."/>
            <person name="Baik K.S."/>
            <person name="Seong C.N."/>
        </authorList>
    </citation>
    <scope>NUCLEOTIDE SEQUENCE [LARGE SCALE GENOMIC DNA]</scope>
    <source>
        <strain evidence="3 4">ECD14</strain>
    </source>
</reference>
<dbReference type="Gene3D" id="2.180.10.10">
    <property type="entry name" value="RHS repeat-associated core"/>
    <property type="match status" value="1"/>
</dbReference>
<dbReference type="PANTHER" id="PTHR32305:SF15">
    <property type="entry name" value="PROTEIN RHSA-RELATED"/>
    <property type="match status" value="1"/>
</dbReference>
<dbReference type="InterPro" id="IPR022385">
    <property type="entry name" value="Rhs_assc_core"/>
</dbReference>
<dbReference type="RefSeq" id="WP_102754088.1">
    <property type="nucleotide sequence ID" value="NZ_CP025791.1"/>
</dbReference>
<evidence type="ECO:0000256" key="1">
    <source>
        <dbReference type="SAM" id="MobiDB-lite"/>
    </source>
</evidence>
<keyword evidence="4" id="KW-1185">Reference proteome</keyword>
<feature type="region of interest" description="Disordered" evidence="1">
    <location>
        <begin position="1493"/>
        <end position="1513"/>
    </location>
</feature>
<dbReference type="InterPro" id="IPR045619">
    <property type="entry name" value="DUF6443"/>
</dbReference>
<accession>A0A2K9PKP8</accession>
<dbReference type="KEGG" id="fek:C1H87_01310"/>
<evidence type="ECO:0000313" key="4">
    <source>
        <dbReference type="Proteomes" id="UP000235826"/>
    </source>
</evidence>
<dbReference type="Proteomes" id="UP000235826">
    <property type="component" value="Chromosome"/>
</dbReference>
<evidence type="ECO:0000259" key="2">
    <source>
        <dbReference type="Pfam" id="PF20041"/>
    </source>
</evidence>
<gene>
    <name evidence="3" type="ORF">C1H87_01310</name>
</gene>
<proteinExistence type="predicted"/>
<dbReference type="PANTHER" id="PTHR32305">
    <property type="match status" value="1"/>
</dbReference>
<dbReference type="InterPro" id="IPR050708">
    <property type="entry name" value="T6SS_VgrG/RHS"/>
</dbReference>